<comment type="caution">
    <text evidence="1">The sequence shown here is derived from an EMBL/GenBank/DDBJ whole genome shotgun (WGS) entry which is preliminary data.</text>
</comment>
<name>A0AAU9NEB7_9ASTR</name>
<evidence type="ECO:0000313" key="2">
    <source>
        <dbReference type="Proteomes" id="UP001157418"/>
    </source>
</evidence>
<protein>
    <submittedName>
        <fullName evidence="1">Uncharacterized protein</fullName>
    </submittedName>
</protein>
<gene>
    <name evidence="1" type="ORF">LVIROSA_LOCUS22515</name>
</gene>
<keyword evidence="2" id="KW-1185">Reference proteome</keyword>
<organism evidence="1 2">
    <name type="scientific">Lactuca virosa</name>
    <dbReference type="NCBI Taxonomy" id="75947"/>
    <lineage>
        <taxon>Eukaryota</taxon>
        <taxon>Viridiplantae</taxon>
        <taxon>Streptophyta</taxon>
        <taxon>Embryophyta</taxon>
        <taxon>Tracheophyta</taxon>
        <taxon>Spermatophyta</taxon>
        <taxon>Magnoliopsida</taxon>
        <taxon>eudicotyledons</taxon>
        <taxon>Gunneridae</taxon>
        <taxon>Pentapetalae</taxon>
        <taxon>asterids</taxon>
        <taxon>campanulids</taxon>
        <taxon>Asterales</taxon>
        <taxon>Asteraceae</taxon>
        <taxon>Cichorioideae</taxon>
        <taxon>Cichorieae</taxon>
        <taxon>Lactucinae</taxon>
        <taxon>Lactuca</taxon>
    </lineage>
</organism>
<accession>A0AAU9NEB7</accession>
<proteinExistence type="predicted"/>
<dbReference type="EMBL" id="CAKMRJ010004445">
    <property type="protein sequence ID" value="CAH1436123.1"/>
    <property type="molecule type" value="Genomic_DNA"/>
</dbReference>
<evidence type="ECO:0000313" key="1">
    <source>
        <dbReference type="EMBL" id="CAH1436123.1"/>
    </source>
</evidence>
<reference evidence="1 2" key="1">
    <citation type="submission" date="2022-01" db="EMBL/GenBank/DDBJ databases">
        <authorList>
            <person name="Xiong W."/>
            <person name="Schranz E."/>
        </authorList>
    </citation>
    <scope>NUCLEOTIDE SEQUENCE [LARGE SCALE GENOMIC DNA]</scope>
</reference>
<dbReference type="Proteomes" id="UP001157418">
    <property type="component" value="Unassembled WGS sequence"/>
</dbReference>
<dbReference type="AlphaFoldDB" id="A0AAU9NEB7"/>
<sequence length="181" mass="20643">MLLKQDSIDKDFLIGSLDLRVSNLEHENSVKDANISELQAKLGGITALVFDLKQRLHQKFGDDFQPLRAEVEKMSVSSSDLVNPPSQHVSERVVRPAPNANLDTFLSSGPSSAKKRREKQARIEQLKWKMLVMKHSDQNAPGDHPEMFLRETGKKFTENYGDRYGILMWGYDADNKMWVVK</sequence>